<dbReference type="SUPFAM" id="SSF56300">
    <property type="entry name" value="Metallo-dependent phosphatases"/>
    <property type="match status" value="1"/>
</dbReference>
<dbReference type="OrthoDB" id="550558at2759"/>
<dbReference type="InterPro" id="IPR029052">
    <property type="entry name" value="Metallo-depent_PP-like"/>
</dbReference>
<dbReference type="InterPro" id="IPR004843">
    <property type="entry name" value="Calcineurin-like_PHP"/>
</dbReference>
<name>A0A9K3GGB9_9EUKA</name>
<keyword evidence="3" id="KW-1185">Reference proteome</keyword>
<dbReference type="AlphaFoldDB" id="A0A9K3GGB9"/>
<dbReference type="Proteomes" id="UP000265618">
    <property type="component" value="Unassembled WGS sequence"/>
</dbReference>
<evidence type="ECO:0000313" key="3">
    <source>
        <dbReference type="Proteomes" id="UP000265618"/>
    </source>
</evidence>
<comment type="caution">
    <text evidence="2">The sequence shown here is derived from an EMBL/GenBank/DDBJ whole genome shotgun (WGS) entry which is preliminary data.</text>
</comment>
<dbReference type="Gene3D" id="3.60.21.10">
    <property type="match status" value="1"/>
</dbReference>
<reference evidence="2 3" key="1">
    <citation type="journal article" date="2018" name="PLoS ONE">
        <title>The draft genome of Kipferlia bialata reveals reductive genome evolution in fornicate parasites.</title>
        <authorList>
            <person name="Tanifuji G."/>
            <person name="Takabayashi S."/>
            <person name="Kume K."/>
            <person name="Takagi M."/>
            <person name="Nakayama T."/>
            <person name="Kamikawa R."/>
            <person name="Inagaki Y."/>
            <person name="Hashimoto T."/>
        </authorList>
    </citation>
    <scope>NUCLEOTIDE SEQUENCE [LARGE SCALE GENOMIC DNA]</scope>
    <source>
        <strain evidence="2">NY0173</strain>
    </source>
</reference>
<evidence type="ECO:0000259" key="1">
    <source>
        <dbReference type="Pfam" id="PF00149"/>
    </source>
</evidence>
<dbReference type="GO" id="GO:0016787">
    <property type="term" value="F:hydrolase activity"/>
    <property type="evidence" value="ECO:0007669"/>
    <property type="project" value="InterPro"/>
</dbReference>
<dbReference type="PANTHER" id="PTHR37844">
    <property type="entry name" value="SER/THR PROTEIN PHOSPHATASE SUPERFAMILY (AFU_ORTHOLOGUE AFUA_1G14840)"/>
    <property type="match status" value="1"/>
</dbReference>
<sequence>DIGQVGDHSWERAVQAAASVYAHVVVVPGNHEYYRVQGEKELGMAECDARMEDVCASLPNVHLLNKTSVVIEGVRFSGCTLWSALGEDSHAPHFLRDFEAIPDFDKRIHTREGTAQAYLAVHNEHRAYIESVLSEPPSTPTHPHVVVTHHGPLLAMNTKESVYNLSDGFVSDLSGIINSDRVCLWVSGHTHQRIQTRCNGSLSISNCHGYPGYQDTRGYQSVVVEVPSPEEEWLDTIDPSAPRAECVTWYPDKSEEDMPISIVSSLSVGEVEKGSRCSLV</sequence>
<dbReference type="Pfam" id="PF00149">
    <property type="entry name" value="Metallophos"/>
    <property type="match status" value="1"/>
</dbReference>
<accession>A0A9K3GGB9</accession>
<protein>
    <recommendedName>
        <fullName evidence="1">Calcineurin-like phosphoesterase domain-containing protein</fullName>
    </recommendedName>
</protein>
<evidence type="ECO:0000313" key="2">
    <source>
        <dbReference type="EMBL" id="GIQ82904.1"/>
    </source>
</evidence>
<dbReference type="PANTHER" id="PTHR37844:SF2">
    <property type="entry name" value="SER_THR PROTEIN PHOSPHATASE SUPERFAMILY (AFU_ORTHOLOGUE AFUA_1G14840)"/>
    <property type="match status" value="1"/>
</dbReference>
<feature type="domain" description="Calcineurin-like phosphoesterase" evidence="1">
    <location>
        <begin position="8"/>
        <end position="192"/>
    </location>
</feature>
<organism evidence="2 3">
    <name type="scientific">Kipferlia bialata</name>
    <dbReference type="NCBI Taxonomy" id="797122"/>
    <lineage>
        <taxon>Eukaryota</taxon>
        <taxon>Metamonada</taxon>
        <taxon>Carpediemonas-like organisms</taxon>
        <taxon>Kipferlia</taxon>
    </lineage>
</organism>
<gene>
    <name evidence="2" type="ORF">KIPB_004128</name>
</gene>
<feature type="non-terminal residue" evidence="2">
    <location>
        <position position="1"/>
    </location>
</feature>
<proteinExistence type="predicted"/>
<dbReference type="EMBL" id="BDIP01000855">
    <property type="protein sequence ID" value="GIQ82904.1"/>
    <property type="molecule type" value="Genomic_DNA"/>
</dbReference>